<evidence type="ECO:0000313" key="2">
    <source>
        <dbReference type="EnsemblMetazoa" id="CLYHEMP002748.1"/>
    </source>
</evidence>
<feature type="compositionally biased region" description="Basic and acidic residues" evidence="1">
    <location>
        <begin position="1"/>
        <end position="93"/>
    </location>
</feature>
<feature type="region of interest" description="Disordered" evidence="1">
    <location>
        <begin position="1"/>
        <end position="410"/>
    </location>
</feature>
<dbReference type="InterPro" id="IPR015943">
    <property type="entry name" value="WD40/YVTN_repeat-like_dom_sf"/>
</dbReference>
<evidence type="ECO:0000256" key="1">
    <source>
        <dbReference type="SAM" id="MobiDB-lite"/>
    </source>
</evidence>
<proteinExistence type="predicted"/>
<dbReference type="InterPro" id="IPR001680">
    <property type="entry name" value="WD40_rpt"/>
</dbReference>
<feature type="compositionally biased region" description="Acidic residues" evidence="1">
    <location>
        <begin position="284"/>
        <end position="332"/>
    </location>
</feature>
<dbReference type="OrthoDB" id="2162425at2759"/>
<organism evidence="2 3">
    <name type="scientific">Clytia hemisphaerica</name>
    <dbReference type="NCBI Taxonomy" id="252671"/>
    <lineage>
        <taxon>Eukaryota</taxon>
        <taxon>Metazoa</taxon>
        <taxon>Cnidaria</taxon>
        <taxon>Hydrozoa</taxon>
        <taxon>Hydroidolina</taxon>
        <taxon>Leptothecata</taxon>
        <taxon>Obeliida</taxon>
        <taxon>Clytiidae</taxon>
        <taxon>Clytia</taxon>
    </lineage>
</organism>
<accession>A0A7M5WQP5</accession>
<dbReference type="EnsemblMetazoa" id="CLYHEMT002748.1">
    <property type="protein sequence ID" value="CLYHEMP002748.1"/>
    <property type="gene ID" value="CLYHEMG002748"/>
</dbReference>
<protein>
    <recommendedName>
        <fullName evidence="4">WD repeat-containing protein 60</fullName>
    </recommendedName>
</protein>
<feature type="compositionally biased region" description="Basic and acidic residues" evidence="1">
    <location>
        <begin position="100"/>
        <end position="143"/>
    </location>
</feature>
<dbReference type="AlphaFoldDB" id="A0A7M5WQP5"/>
<dbReference type="GO" id="GO:0045504">
    <property type="term" value="F:dynein heavy chain binding"/>
    <property type="evidence" value="ECO:0007669"/>
    <property type="project" value="InterPro"/>
</dbReference>
<dbReference type="PANTHER" id="PTHR16022">
    <property type="entry name" value="WD REPEAT DOMAIN 60"/>
    <property type="match status" value="1"/>
</dbReference>
<dbReference type="Gene3D" id="2.130.10.10">
    <property type="entry name" value="YVTN repeat-like/Quinoprotein amine dehydrogenase"/>
    <property type="match status" value="2"/>
</dbReference>
<reference evidence="2" key="1">
    <citation type="submission" date="2021-01" db="UniProtKB">
        <authorList>
            <consortium name="EnsemblMetazoa"/>
        </authorList>
    </citation>
    <scope>IDENTIFICATION</scope>
</reference>
<feature type="compositionally biased region" description="Polar residues" evidence="1">
    <location>
        <begin position="339"/>
        <end position="360"/>
    </location>
</feature>
<evidence type="ECO:0000313" key="3">
    <source>
        <dbReference type="Proteomes" id="UP000594262"/>
    </source>
</evidence>
<dbReference type="GeneID" id="136817982"/>
<dbReference type="GO" id="GO:0045503">
    <property type="term" value="F:dynein light chain binding"/>
    <property type="evidence" value="ECO:0007669"/>
    <property type="project" value="InterPro"/>
</dbReference>
<dbReference type="SMART" id="SM00320">
    <property type="entry name" value="WD40"/>
    <property type="match status" value="3"/>
</dbReference>
<dbReference type="RefSeq" id="XP_066930450.1">
    <property type="nucleotide sequence ID" value="XM_067074349.1"/>
</dbReference>
<dbReference type="SUPFAM" id="SSF50978">
    <property type="entry name" value="WD40 repeat-like"/>
    <property type="match status" value="1"/>
</dbReference>
<dbReference type="GO" id="GO:0005868">
    <property type="term" value="C:cytoplasmic dynein complex"/>
    <property type="evidence" value="ECO:0007669"/>
    <property type="project" value="InterPro"/>
</dbReference>
<feature type="compositionally biased region" description="Basic and acidic residues" evidence="1">
    <location>
        <begin position="242"/>
        <end position="277"/>
    </location>
</feature>
<feature type="compositionally biased region" description="Low complexity" evidence="1">
    <location>
        <begin position="378"/>
        <end position="390"/>
    </location>
</feature>
<dbReference type="PANTHER" id="PTHR16022:SF0">
    <property type="entry name" value="CYTOPLASMIC DYNEIN 2 INTERMEDIATE CHAIN 1"/>
    <property type="match status" value="1"/>
</dbReference>
<evidence type="ECO:0008006" key="4">
    <source>
        <dbReference type="Google" id="ProtNLM"/>
    </source>
</evidence>
<feature type="compositionally biased region" description="Basic and acidic residues" evidence="1">
    <location>
        <begin position="150"/>
        <end position="235"/>
    </location>
</feature>
<feature type="compositionally biased region" description="Polar residues" evidence="1">
    <location>
        <begin position="495"/>
        <end position="518"/>
    </location>
</feature>
<dbReference type="InterPro" id="IPR042505">
    <property type="entry name" value="DYNC2I1"/>
</dbReference>
<dbReference type="Proteomes" id="UP000594262">
    <property type="component" value="Unplaced"/>
</dbReference>
<dbReference type="GO" id="GO:0042073">
    <property type="term" value="P:intraciliary transport"/>
    <property type="evidence" value="ECO:0007669"/>
    <property type="project" value="InterPro"/>
</dbReference>
<sequence length="989" mass="113285">MPSGRSKEDTWKEDELKQAIRGDSKERKHKSRDKDKETKESKSRDKDRDKSSKRDKDKDKDRENRKKSRAEVKRGTKKKERNDDEHRSKDKDKERKHRDKDRDRDKDRERRKEKERRSDDKDLDRKEKKDRNEEKDDRKQRDRKDRKKSHKEDDDKENHRDRKDKERSSNHKEGDDREKRKERDGSSKDRDGSSKDRKHRESSSKDRKDRESSSKERRDGDGSSKERKDRDGNSKDKRKKSKDSESDLRRKQREKEKELQRLREIQEIEEKRRKEEEATAAAEYDYEDDFDDYEDDDFESDVEESEQESEQEENESEDEVENKEEDAEEENDVSSASENHSSLQDGIVPQQSFLQLTQQEKAGMQELMKAMQVENDKASSSSRSSSGSSSKKSKTKGTPKFEEKKAHGKINFVAASKKQMSDKVAQKTKKRGEELLGLVQLDVRSIDLFDMPPMTEYELYMKRFGSSDSRQMYTQTNEENFDQECQTDDIETETRWCQHSSDSKSAGTQKSSGDSTLENSNAFFNNTDSVRLNKFLLKASKVCLSLLEEIAAGIEQPRKHYVETRSNLSEGYVSLGSSEFLVLGRDVCDIKYSPSQTNMLLTAHGTSNVVQKGLKSSKGLLCVWNTNDPNKPTRLLVCESVPKSCCFGGVNTAYAIAGMEDGVIAIWDLTEPTCYHEAAQIGNHMLTFQNVTFTTAALEVKHIFPVVAITPLTFYSGTSQADISFQLATMDQSASVHVWTVVRTQIDNLSEHKNVTDDLGLAPHGRVKLVHSTAITPPGVSVTSFTHLFSMTSLKVNEANPNDMYAGTGSGEILHMTRFSNRPTPRLFRQGEGSNKVNSIDINPWKMPYMLACYDDGCVRLFHVKTEDALMTWANTTSGASLLHVQWSRSRPSVFFTMDSDSVLYIWNLLESDVAPIHQMKIQRKDKRAVSFTLANDYAAMGKGSPGRPSEMALIFGDGSVEIHRLTKKLFTMQPDELDAMDSFLANIT</sequence>
<name>A0A7M5WQP5_9CNID</name>
<dbReference type="InterPro" id="IPR036322">
    <property type="entry name" value="WD40_repeat_dom_sf"/>
</dbReference>
<dbReference type="GO" id="GO:0005929">
    <property type="term" value="C:cilium"/>
    <property type="evidence" value="ECO:0007669"/>
    <property type="project" value="GOC"/>
</dbReference>
<keyword evidence="3" id="KW-1185">Reference proteome</keyword>
<feature type="region of interest" description="Disordered" evidence="1">
    <location>
        <begin position="492"/>
        <end position="518"/>
    </location>
</feature>